<dbReference type="PANTHER" id="PTHR28259:SF1">
    <property type="entry name" value="FLUORIDE EXPORT PROTEIN 1-RELATED"/>
    <property type="match status" value="1"/>
</dbReference>
<keyword evidence="12" id="KW-0479">Metal-binding</keyword>
<dbReference type="OrthoDB" id="9806299at2"/>
<dbReference type="EMBL" id="LNYH01000137">
    <property type="protein sequence ID" value="KTD15909.1"/>
    <property type="molecule type" value="Genomic_DNA"/>
</dbReference>
<keyword evidence="8 12" id="KW-0472">Membrane</keyword>
<evidence type="ECO:0000256" key="3">
    <source>
        <dbReference type="ARBA" id="ARBA00022519"/>
    </source>
</evidence>
<comment type="function">
    <text evidence="12">Fluoride-specific ion channel. Important for reducing fluoride concentration in the cell, thus reducing its toxicity.</text>
</comment>
<gene>
    <name evidence="12" type="primary">fluC</name>
    <name evidence="12" type="synonym">crcB</name>
    <name evidence="13" type="ORF">Lisr_2221</name>
</gene>
<comment type="activity regulation">
    <text evidence="12">Na(+) is not transported, but it plays an essential structural role and its presence is essential for fluoride channel function.</text>
</comment>
<feature type="transmembrane region" description="Helical" evidence="12">
    <location>
        <begin position="36"/>
        <end position="56"/>
    </location>
</feature>
<feature type="transmembrane region" description="Helical" evidence="12">
    <location>
        <begin position="68"/>
        <end position="85"/>
    </location>
</feature>
<evidence type="ECO:0000256" key="11">
    <source>
        <dbReference type="ARBA" id="ARBA00035585"/>
    </source>
</evidence>
<evidence type="ECO:0000256" key="6">
    <source>
        <dbReference type="ARBA" id="ARBA00023053"/>
    </source>
</evidence>
<feature type="binding site" evidence="12">
    <location>
        <position position="76"/>
    </location>
    <ligand>
        <name>Na(+)</name>
        <dbReference type="ChEBI" id="CHEBI:29101"/>
        <note>structural</note>
    </ligand>
</feature>
<dbReference type="Pfam" id="PF02537">
    <property type="entry name" value="CRCB"/>
    <property type="match status" value="1"/>
</dbReference>
<keyword evidence="3" id="KW-0997">Cell inner membrane</keyword>
<keyword evidence="6 12" id="KW-0915">Sodium</keyword>
<protein>
    <recommendedName>
        <fullName evidence="12">Fluoride-specific ion channel FluC</fullName>
    </recommendedName>
</protein>
<dbReference type="HAMAP" id="MF_00454">
    <property type="entry name" value="FluC"/>
    <property type="match status" value="1"/>
</dbReference>
<dbReference type="GO" id="GO:0140114">
    <property type="term" value="P:cellular detoxification of fluoride"/>
    <property type="evidence" value="ECO:0007669"/>
    <property type="project" value="UniProtKB-UniRule"/>
</dbReference>
<accession>A0A0W0V732</accession>
<dbReference type="Proteomes" id="UP000054761">
    <property type="component" value="Unassembled WGS sequence"/>
</dbReference>
<evidence type="ECO:0000256" key="2">
    <source>
        <dbReference type="ARBA" id="ARBA00022475"/>
    </source>
</evidence>
<keyword evidence="14" id="KW-1185">Reference proteome</keyword>
<evidence type="ECO:0000313" key="13">
    <source>
        <dbReference type="EMBL" id="KTD15909.1"/>
    </source>
</evidence>
<dbReference type="GO" id="GO:0005886">
    <property type="term" value="C:plasma membrane"/>
    <property type="evidence" value="ECO:0007669"/>
    <property type="project" value="UniProtKB-SubCell"/>
</dbReference>
<evidence type="ECO:0000256" key="8">
    <source>
        <dbReference type="ARBA" id="ARBA00023136"/>
    </source>
</evidence>
<dbReference type="RefSeq" id="WP_058502523.1">
    <property type="nucleotide sequence ID" value="NZ_CAAAJA010000031.1"/>
</dbReference>
<keyword evidence="7 12" id="KW-0406">Ion transport</keyword>
<feature type="transmembrane region" description="Helical" evidence="12">
    <location>
        <begin position="97"/>
        <end position="119"/>
    </location>
</feature>
<evidence type="ECO:0000256" key="4">
    <source>
        <dbReference type="ARBA" id="ARBA00022692"/>
    </source>
</evidence>
<name>A0A0W0V732_9GAMM</name>
<keyword evidence="2 12" id="KW-1003">Cell membrane</keyword>
<keyword evidence="9 12" id="KW-0407">Ion channel</keyword>
<dbReference type="AlphaFoldDB" id="A0A0W0V732"/>
<feature type="binding site" evidence="12">
    <location>
        <position position="79"/>
    </location>
    <ligand>
        <name>Na(+)</name>
        <dbReference type="ChEBI" id="CHEBI:29101"/>
        <note>structural</note>
    </ligand>
</feature>
<evidence type="ECO:0000256" key="5">
    <source>
        <dbReference type="ARBA" id="ARBA00022989"/>
    </source>
</evidence>
<dbReference type="PATRIC" id="fig|454.4.peg.2427"/>
<dbReference type="STRING" id="454.Lisr_2221"/>
<comment type="subcellular location">
    <subcellularLocation>
        <location evidence="1 12">Cell membrane</location>
        <topology evidence="1 12">Multi-pass membrane protein</topology>
    </subcellularLocation>
</comment>
<comment type="catalytic activity">
    <reaction evidence="11">
        <text>fluoride(in) = fluoride(out)</text>
        <dbReference type="Rhea" id="RHEA:76159"/>
        <dbReference type="ChEBI" id="CHEBI:17051"/>
    </reaction>
    <physiologicalReaction direction="left-to-right" evidence="11">
        <dbReference type="Rhea" id="RHEA:76160"/>
    </physiologicalReaction>
</comment>
<comment type="caution">
    <text evidence="13">The sequence shown here is derived from an EMBL/GenBank/DDBJ whole genome shotgun (WGS) entry which is preliminary data.</text>
</comment>
<evidence type="ECO:0000256" key="7">
    <source>
        <dbReference type="ARBA" id="ARBA00023065"/>
    </source>
</evidence>
<keyword evidence="5 12" id="KW-1133">Transmembrane helix</keyword>
<dbReference type="GO" id="GO:0046872">
    <property type="term" value="F:metal ion binding"/>
    <property type="evidence" value="ECO:0007669"/>
    <property type="project" value="UniProtKB-KW"/>
</dbReference>
<keyword evidence="4 12" id="KW-0812">Transmembrane</keyword>
<evidence type="ECO:0000256" key="1">
    <source>
        <dbReference type="ARBA" id="ARBA00004651"/>
    </source>
</evidence>
<comment type="similarity">
    <text evidence="10 12">Belongs to the fluoride channel Fluc/FEX (TC 1.A.43) family.</text>
</comment>
<reference evidence="13 14" key="1">
    <citation type="submission" date="2015-11" db="EMBL/GenBank/DDBJ databases">
        <title>Genomic analysis of 38 Legionella species identifies large and diverse effector repertoires.</title>
        <authorList>
            <person name="Burstein D."/>
            <person name="Amaro F."/>
            <person name="Zusman T."/>
            <person name="Lifshitz Z."/>
            <person name="Cohen O."/>
            <person name="Gilbert J.A."/>
            <person name="Pupko T."/>
            <person name="Shuman H.A."/>
            <person name="Segal G."/>
        </authorList>
    </citation>
    <scope>NUCLEOTIDE SEQUENCE [LARGE SCALE GENOMIC DNA]</scope>
    <source>
        <strain evidence="13 14">Bercovier 4</strain>
    </source>
</reference>
<proteinExistence type="inferred from homology"/>
<evidence type="ECO:0000313" key="14">
    <source>
        <dbReference type="Proteomes" id="UP000054761"/>
    </source>
</evidence>
<evidence type="ECO:0000256" key="12">
    <source>
        <dbReference type="HAMAP-Rule" id="MF_00454"/>
    </source>
</evidence>
<dbReference type="PANTHER" id="PTHR28259">
    <property type="entry name" value="FLUORIDE EXPORT PROTEIN 1-RELATED"/>
    <property type="match status" value="1"/>
</dbReference>
<evidence type="ECO:0000256" key="9">
    <source>
        <dbReference type="ARBA" id="ARBA00023303"/>
    </source>
</evidence>
<dbReference type="GO" id="GO:0062054">
    <property type="term" value="F:fluoride channel activity"/>
    <property type="evidence" value="ECO:0007669"/>
    <property type="project" value="UniProtKB-UniRule"/>
</dbReference>
<dbReference type="NCBIfam" id="TIGR00494">
    <property type="entry name" value="crcB"/>
    <property type="match status" value="1"/>
</dbReference>
<sequence length="126" mass="13865">MLTPYGAVALGGALGAICRYVTKTGAQTFWGIYFPYGTLIVNSLGSFIGGLLLAVLSDRWSGTEGARLFIFSGFLGAYTTFSSFAMESLLMFEKHQWFKLCMNVLANNVGALFMVYLGWQLGKYIR</sequence>
<organism evidence="13 14">
    <name type="scientific">Legionella israelensis</name>
    <dbReference type="NCBI Taxonomy" id="454"/>
    <lineage>
        <taxon>Bacteria</taxon>
        <taxon>Pseudomonadati</taxon>
        <taxon>Pseudomonadota</taxon>
        <taxon>Gammaproteobacteria</taxon>
        <taxon>Legionellales</taxon>
        <taxon>Legionellaceae</taxon>
        <taxon>Legionella</taxon>
    </lineage>
</organism>
<keyword evidence="12" id="KW-0813">Transport</keyword>
<dbReference type="InterPro" id="IPR003691">
    <property type="entry name" value="FluC"/>
</dbReference>
<evidence type="ECO:0000256" key="10">
    <source>
        <dbReference type="ARBA" id="ARBA00035120"/>
    </source>
</evidence>